<accession>A0A1J3E5U3</accession>
<name>A0A1J3E5U3_NOCCA</name>
<dbReference type="EMBL" id="GEVI01004813">
    <property type="protein sequence ID" value="JAU27507.1"/>
    <property type="molecule type" value="Transcribed_RNA"/>
</dbReference>
<reference evidence="2" key="1">
    <citation type="submission" date="2016-07" db="EMBL/GenBank/DDBJ databases">
        <title>De novo transcriptome assembly of four accessions of the metal hyperaccumulator plant Noccaea caerulescens.</title>
        <authorList>
            <person name="Blande D."/>
            <person name="Halimaa P."/>
            <person name="Tervahauta A.I."/>
            <person name="Aarts M.G."/>
            <person name="Karenlampi S.O."/>
        </authorList>
    </citation>
    <scope>NUCLEOTIDE SEQUENCE</scope>
</reference>
<organism evidence="2">
    <name type="scientific">Noccaea caerulescens</name>
    <name type="common">Alpine penny-cress</name>
    <name type="synonym">Thlaspi caerulescens</name>
    <dbReference type="NCBI Taxonomy" id="107243"/>
    <lineage>
        <taxon>Eukaryota</taxon>
        <taxon>Viridiplantae</taxon>
        <taxon>Streptophyta</taxon>
        <taxon>Embryophyta</taxon>
        <taxon>Tracheophyta</taxon>
        <taxon>Spermatophyta</taxon>
        <taxon>Magnoliopsida</taxon>
        <taxon>eudicotyledons</taxon>
        <taxon>Gunneridae</taxon>
        <taxon>Pentapetalae</taxon>
        <taxon>rosids</taxon>
        <taxon>malvids</taxon>
        <taxon>Brassicales</taxon>
        <taxon>Brassicaceae</taxon>
        <taxon>Coluteocarpeae</taxon>
        <taxon>Noccaea</taxon>
    </lineage>
</organism>
<evidence type="ECO:0000313" key="3">
    <source>
        <dbReference type="EMBL" id="JAU68793.1"/>
    </source>
</evidence>
<sequence length="80" mass="8813">MSLAIAEVYTVRKFHRESMKKPAKTGVTGDGDEKIVGGDLREEMKSPVKQGGSRRFGRWFLGKPGMKKSSAKVSDPMAIE</sequence>
<dbReference type="EMBL" id="GEVL01008548">
    <property type="protein sequence ID" value="JAU68793.1"/>
    <property type="molecule type" value="Transcribed_RNA"/>
</dbReference>
<feature type="region of interest" description="Disordered" evidence="1">
    <location>
        <begin position="20"/>
        <end position="80"/>
    </location>
</feature>
<dbReference type="AlphaFoldDB" id="A0A1J3E5U3"/>
<proteinExistence type="predicted"/>
<evidence type="ECO:0000256" key="1">
    <source>
        <dbReference type="SAM" id="MobiDB-lite"/>
    </source>
</evidence>
<gene>
    <name evidence="2" type="ORF">GA_TR19480_c0_g1_i1_g.64456</name>
    <name evidence="3" type="ORF">LE_TR9312_c0_g1_i1_g.31588</name>
</gene>
<protein>
    <submittedName>
        <fullName evidence="2">Uncharacterized protein</fullName>
    </submittedName>
</protein>
<feature type="compositionally biased region" description="Basic and acidic residues" evidence="1">
    <location>
        <begin position="31"/>
        <end position="46"/>
    </location>
</feature>
<evidence type="ECO:0000313" key="2">
    <source>
        <dbReference type="EMBL" id="JAU27507.1"/>
    </source>
</evidence>